<comment type="caution">
    <text evidence="6">The sequence shown here is derived from an EMBL/GenBank/DDBJ whole genome shotgun (WGS) entry which is preliminary data.</text>
</comment>
<evidence type="ECO:0000256" key="2">
    <source>
        <dbReference type="ARBA" id="ARBA00022679"/>
    </source>
</evidence>
<reference evidence="6 7" key="1">
    <citation type="submission" date="2015-06" db="EMBL/GenBank/DDBJ databases">
        <authorList>
            <person name="Hoefler B.C."/>
            <person name="Straight P.D."/>
        </authorList>
    </citation>
    <scope>NUCLEOTIDE SEQUENCE [LARGE SCALE GENOMIC DNA]</scope>
    <source>
        <strain evidence="6 7">Riq4</strain>
    </source>
</reference>
<dbReference type="InterPro" id="IPR016898">
    <property type="entry name" value="Polyphosphate_phosphotransfera"/>
</dbReference>
<dbReference type="InterPro" id="IPR022486">
    <property type="entry name" value="PPK2_PA0141"/>
</dbReference>
<comment type="similarity">
    <text evidence="1 4">Belongs to the polyphosphate kinase 2 (PPK2) family. Class I subfamily.</text>
</comment>
<dbReference type="OrthoDB" id="9775224at2"/>
<dbReference type="AlphaFoldDB" id="A0A0L1LPH8"/>
<name>A0A0L1LPH8_PSESX</name>
<dbReference type="Proteomes" id="UP000036955">
    <property type="component" value="Unassembled WGS sequence"/>
</dbReference>
<comment type="subunit">
    <text evidence="4">Homotetramer.</text>
</comment>
<feature type="domain" description="Polyphosphate kinase-2-related" evidence="5">
    <location>
        <begin position="20"/>
        <end position="245"/>
    </location>
</feature>
<accession>A0A0L1LPH8</accession>
<proteinExistence type="inferred from homology"/>
<dbReference type="Gene3D" id="3.40.50.300">
    <property type="entry name" value="P-loop containing nucleotide triphosphate hydrolases"/>
    <property type="match status" value="1"/>
</dbReference>
<dbReference type="PANTHER" id="PTHR34383:SF1">
    <property type="entry name" value="ADP-POLYPHOSPHATE PHOSPHOTRANSFERASE"/>
    <property type="match status" value="1"/>
</dbReference>
<organism evidence="6 7">
    <name type="scientific">Pseudomonas syringae</name>
    <dbReference type="NCBI Taxonomy" id="317"/>
    <lineage>
        <taxon>Bacteria</taxon>
        <taxon>Pseudomonadati</taxon>
        <taxon>Pseudomonadota</taxon>
        <taxon>Gammaproteobacteria</taxon>
        <taxon>Pseudomonadales</taxon>
        <taxon>Pseudomonadaceae</taxon>
        <taxon>Pseudomonas</taxon>
    </lineage>
</organism>
<evidence type="ECO:0000256" key="4">
    <source>
        <dbReference type="RuleBase" id="RU369062"/>
    </source>
</evidence>
<evidence type="ECO:0000313" key="6">
    <source>
        <dbReference type="EMBL" id="KNH18193.1"/>
    </source>
</evidence>
<evidence type="ECO:0000256" key="1">
    <source>
        <dbReference type="ARBA" id="ARBA00009924"/>
    </source>
</evidence>
<dbReference type="GO" id="GO:0006793">
    <property type="term" value="P:phosphorus metabolic process"/>
    <property type="evidence" value="ECO:0007669"/>
    <property type="project" value="InterPro"/>
</dbReference>
<keyword evidence="3 4" id="KW-0418">Kinase</keyword>
<dbReference type="PATRIC" id="fig|317.197.peg.5559"/>
<evidence type="ECO:0000256" key="3">
    <source>
        <dbReference type="ARBA" id="ARBA00022777"/>
    </source>
</evidence>
<dbReference type="InterPro" id="IPR027417">
    <property type="entry name" value="P-loop_NTPase"/>
</dbReference>
<keyword evidence="2 4" id="KW-0808">Transferase</keyword>
<dbReference type="EMBL" id="LFQK01000071">
    <property type="protein sequence ID" value="KNH18193.1"/>
    <property type="molecule type" value="Genomic_DNA"/>
</dbReference>
<dbReference type="GO" id="GO:0008976">
    <property type="term" value="F:polyphosphate kinase activity"/>
    <property type="evidence" value="ECO:0007669"/>
    <property type="project" value="UniProtKB-UniRule"/>
</dbReference>
<dbReference type="PIRSF" id="PIRSF028756">
    <property type="entry name" value="PPK2_prd"/>
    <property type="match status" value="1"/>
</dbReference>
<dbReference type="InterPro" id="IPR022488">
    <property type="entry name" value="PPK2-related"/>
</dbReference>
<dbReference type="PANTHER" id="PTHR34383">
    <property type="entry name" value="POLYPHOSPHATE:AMP PHOSPHOTRANSFERASE-RELATED"/>
    <property type="match status" value="1"/>
</dbReference>
<dbReference type="EC" id="2.7.4.-" evidence="4"/>
<gene>
    <name evidence="6" type="ORF">ACS77_26945</name>
</gene>
<protein>
    <recommendedName>
        <fullName evidence="4">ADP/GDP-polyphosphate phosphotransferase</fullName>
        <ecNumber evidence="4">2.7.4.-</ecNumber>
    </recommendedName>
    <alternativeName>
        <fullName evidence="4">Polyphosphate kinase PPK2</fullName>
    </alternativeName>
</protein>
<evidence type="ECO:0000259" key="5">
    <source>
        <dbReference type="Pfam" id="PF03976"/>
    </source>
</evidence>
<dbReference type="Pfam" id="PF03976">
    <property type="entry name" value="PPK2"/>
    <property type="match status" value="1"/>
</dbReference>
<comment type="function">
    <text evidence="4">Uses inorganic polyphosphate (polyP) as a donor to convert GDP to GTP or ADP to ATP.</text>
</comment>
<sequence length="274" mass="32303">MAKDKKKPAVKRNAVEPLRLTNKDYLEQLRRLHVEMVKLQEWVKEKGIKICIVFEGRDGAGKGGTIKAITERVSPRVFRVVALPAPTEREKSQMYMQRYMAHMPAAGEVVIFDRSWYNRAGVERVMGFCTDQQVTRFLSLTPLMERMMVDSGVMLFKYWLEVSEEEQTRRLEARIKDGRKIWKLTPMDLKSYNRWYDYSRARDDMFKATDTDHAPWLVANSNDKKRARLNIISDLLSRIPYKNVPREKVILPKRQKSGGYREPNYPLRRIPEKF</sequence>
<dbReference type="NCBIfam" id="TIGR03707">
    <property type="entry name" value="PPK2_P_aer"/>
    <property type="match status" value="1"/>
</dbReference>
<dbReference type="SUPFAM" id="SSF52540">
    <property type="entry name" value="P-loop containing nucleoside triphosphate hydrolases"/>
    <property type="match status" value="1"/>
</dbReference>
<evidence type="ECO:0000313" key="7">
    <source>
        <dbReference type="Proteomes" id="UP000036955"/>
    </source>
</evidence>